<evidence type="ECO:0000313" key="8">
    <source>
        <dbReference type="Proteomes" id="UP000268727"/>
    </source>
</evidence>
<evidence type="ECO:0000256" key="2">
    <source>
        <dbReference type="ARBA" id="ARBA00022840"/>
    </source>
</evidence>
<dbReference type="CDD" id="cd00009">
    <property type="entry name" value="AAA"/>
    <property type="match status" value="1"/>
</dbReference>
<evidence type="ECO:0000313" key="7">
    <source>
        <dbReference type="EMBL" id="ROP40869.1"/>
    </source>
</evidence>
<keyword evidence="8" id="KW-1185">Reference proteome</keyword>
<name>A0A3N1HED3_9PSEU</name>
<keyword evidence="1" id="KW-0547">Nucleotide-binding</keyword>
<dbReference type="Pfam" id="PF07726">
    <property type="entry name" value="AAA_3"/>
    <property type="match status" value="1"/>
</dbReference>
<organism evidence="7 8">
    <name type="scientific">Saccharothrix texasensis</name>
    <dbReference type="NCBI Taxonomy" id="103734"/>
    <lineage>
        <taxon>Bacteria</taxon>
        <taxon>Bacillati</taxon>
        <taxon>Actinomycetota</taxon>
        <taxon>Actinomycetes</taxon>
        <taxon>Pseudonocardiales</taxon>
        <taxon>Pseudonocardiaceae</taxon>
        <taxon>Saccharothrix</taxon>
    </lineage>
</organism>
<evidence type="ECO:0000259" key="5">
    <source>
        <dbReference type="Pfam" id="PF07726"/>
    </source>
</evidence>
<dbReference type="FunFam" id="3.40.50.300:FF:000640">
    <property type="entry name" value="MoxR family ATPase"/>
    <property type="match status" value="1"/>
</dbReference>
<accession>A0A3N1HED3</accession>
<evidence type="ECO:0000256" key="4">
    <source>
        <dbReference type="SAM" id="MobiDB-lite"/>
    </source>
</evidence>
<dbReference type="Gene3D" id="1.10.8.80">
    <property type="entry name" value="Magnesium chelatase subunit I, C-Terminal domain"/>
    <property type="match status" value="1"/>
</dbReference>
<dbReference type="InterPro" id="IPR011703">
    <property type="entry name" value="ATPase_AAA-3"/>
</dbReference>
<comment type="similarity">
    <text evidence="3">Belongs to the MoxR family.</text>
</comment>
<proteinExistence type="inferred from homology"/>
<keyword evidence="2" id="KW-0067">ATP-binding</keyword>
<feature type="domain" description="ATPase AAA-3" evidence="5">
    <location>
        <begin position="86"/>
        <end position="215"/>
    </location>
</feature>
<dbReference type="PANTHER" id="PTHR42759:SF5">
    <property type="entry name" value="METHANOL DEHYDROGENASE REGULATOR"/>
    <property type="match status" value="1"/>
</dbReference>
<dbReference type="GO" id="GO:0005524">
    <property type="term" value="F:ATP binding"/>
    <property type="evidence" value="ECO:0007669"/>
    <property type="project" value="UniProtKB-KW"/>
</dbReference>
<evidence type="ECO:0000256" key="1">
    <source>
        <dbReference type="ARBA" id="ARBA00022741"/>
    </source>
</evidence>
<dbReference type="InterPro" id="IPR050764">
    <property type="entry name" value="CbbQ/NirQ/NorQ/GpvN"/>
</dbReference>
<dbReference type="InterPro" id="IPR041628">
    <property type="entry name" value="ChlI/MoxR_AAA_lid"/>
</dbReference>
<dbReference type="AlphaFoldDB" id="A0A3N1HED3"/>
<dbReference type="SUPFAM" id="SSF52540">
    <property type="entry name" value="P-loop containing nucleoside triphosphate hydrolases"/>
    <property type="match status" value="1"/>
</dbReference>
<evidence type="ECO:0000259" key="6">
    <source>
        <dbReference type="Pfam" id="PF17863"/>
    </source>
</evidence>
<gene>
    <name evidence="7" type="ORF">EDD40_6288</name>
</gene>
<dbReference type="PIRSF" id="PIRSF002849">
    <property type="entry name" value="AAA_ATPase_chaperone_MoxR_prd"/>
    <property type="match status" value="1"/>
</dbReference>
<reference evidence="7 8" key="1">
    <citation type="submission" date="2018-11" db="EMBL/GenBank/DDBJ databases">
        <title>Sequencing the genomes of 1000 actinobacteria strains.</title>
        <authorList>
            <person name="Klenk H.-P."/>
        </authorList>
    </citation>
    <scope>NUCLEOTIDE SEQUENCE [LARGE SCALE GENOMIC DNA]</scope>
    <source>
        <strain evidence="7 8">DSM 44231</strain>
    </source>
</reference>
<dbReference type="InterPro" id="IPR027417">
    <property type="entry name" value="P-loop_NTPase"/>
</dbReference>
<dbReference type="Pfam" id="PF17863">
    <property type="entry name" value="AAA_lid_2"/>
    <property type="match status" value="1"/>
</dbReference>
<protein>
    <submittedName>
        <fullName evidence="7">MoxR-like ATPase</fullName>
    </submittedName>
</protein>
<feature type="region of interest" description="Disordered" evidence="4">
    <location>
        <begin position="1"/>
        <end position="38"/>
    </location>
</feature>
<dbReference type="EMBL" id="RJKM01000001">
    <property type="protein sequence ID" value="ROP40869.1"/>
    <property type="molecule type" value="Genomic_DNA"/>
</dbReference>
<feature type="domain" description="ChlI/MoxR AAA lid" evidence="6">
    <location>
        <begin position="279"/>
        <end position="349"/>
    </location>
</feature>
<dbReference type="GO" id="GO:0016887">
    <property type="term" value="F:ATP hydrolysis activity"/>
    <property type="evidence" value="ECO:0007669"/>
    <property type="project" value="InterPro"/>
</dbReference>
<evidence type="ECO:0000256" key="3">
    <source>
        <dbReference type="ARBA" id="ARBA00061607"/>
    </source>
</evidence>
<sequence>MTPSTQPAALPEHSYGGSGSPAGNQAGPAAGADNRTPHANHVPVREEALAELHATVARIAANVEKVIVGKPDVVRVALVTLLAEGHLLVEDVPGVGKTSLAKALARSIDCTVSRIQFTPDLLPSDITGVSIYNRQDNDFEFRPGPVFANIVVGDEINRASPKTQSALLECMEEHQVTVDGQTYPLGAPFMVIATQNPIEMEGTYALPEAQRDRFTARVSIGYPDPAAELAMVDEHAGHDPMADLRAVSDAEQVLRLVTVVRRVHLSPEIRRYAVDLVGATRRLPELRLGASPRSTLQLVRAARAQAALAGRDFVVPDDIHAVAVPVLAHRLVLTAEAQAARRSSADLVRNLLQRVPVPQAALDPAGQFLHNVNPNNHR</sequence>
<comment type="caution">
    <text evidence="7">The sequence shown here is derived from an EMBL/GenBank/DDBJ whole genome shotgun (WGS) entry which is preliminary data.</text>
</comment>
<feature type="compositionally biased region" description="Low complexity" evidence="4">
    <location>
        <begin position="21"/>
        <end position="32"/>
    </location>
</feature>
<dbReference type="Proteomes" id="UP000268727">
    <property type="component" value="Unassembled WGS sequence"/>
</dbReference>
<dbReference type="Gene3D" id="3.40.50.300">
    <property type="entry name" value="P-loop containing nucleotide triphosphate hydrolases"/>
    <property type="match status" value="1"/>
</dbReference>
<dbReference type="PANTHER" id="PTHR42759">
    <property type="entry name" value="MOXR FAMILY PROTEIN"/>
    <property type="match status" value="1"/>
</dbReference>